<dbReference type="EMBL" id="CAJVPZ010030678">
    <property type="protein sequence ID" value="CAG8737340.1"/>
    <property type="molecule type" value="Genomic_DNA"/>
</dbReference>
<evidence type="ECO:0000313" key="2">
    <source>
        <dbReference type="Proteomes" id="UP000789396"/>
    </source>
</evidence>
<dbReference type="AlphaFoldDB" id="A0A9N9NIK6"/>
<feature type="non-terminal residue" evidence="1">
    <location>
        <position position="42"/>
    </location>
</feature>
<dbReference type="OrthoDB" id="2430843at2759"/>
<protein>
    <submittedName>
        <fullName evidence="1">18535_t:CDS:1</fullName>
    </submittedName>
</protein>
<proteinExistence type="predicted"/>
<dbReference type="Proteomes" id="UP000789396">
    <property type="component" value="Unassembled WGS sequence"/>
</dbReference>
<accession>A0A9N9NIK6</accession>
<comment type="caution">
    <text evidence="1">The sequence shown here is derived from an EMBL/GenBank/DDBJ whole genome shotgun (WGS) entry which is preliminary data.</text>
</comment>
<gene>
    <name evidence="1" type="ORF">RFULGI_LOCUS12589</name>
</gene>
<reference evidence="1" key="1">
    <citation type="submission" date="2021-06" db="EMBL/GenBank/DDBJ databases">
        <authorList>
            <person name="Kallberg Y."/>
            <person name="Tangrot J."/>
            <person name="Rosling A."/>
        </authorList>
    </citation>
    <scope>NUCLEOTIDE SEQUENCE</scope>
    <source>
        <strain evidence="1">IN212</strain>
    </source>
</reference>
<keyword evidence="2" id="KW-1185">Reference proteome</keyword>
<name>A0A9N9NIK6_9GLOM</name>
<sequence length="42" mass="4775">MLVSAKAKFHIGLISQYWYTNLIVDSILANESTIVSILNEDY</sequence>
<organism evidence="1 2">
    <name type="scientific">Racocetra fulgida</name>
    <dbReference type="NCBI Taxonomy" id="60492"/>
    <lineage>
        <taxon>Eukaryota</taxon>
        <taxon>Fungi</taxon>
        <taxon>Fungi incertae sedis</taxon>
        <taxon>Mucoromycota</taxon>
        <taxon>Glomeromycotina</taxon>
        <taxon>Glomeromycetes</taxon>
        <taxon>Diversisporales</taxon>
        <taxon>Gigasporaceae</taxon>
        <taxon>Racocetra</taxon>
    </lineage>
</organism>
<evidence type="ECO:0000313" key="1">
    <source>
        <dbReference type="EMBL" id="CAG8737340.1"/>
    </source>
</evidence>